<feature type="domain" description="Response regulatory" evidence="11">
    <location>
        <begin position="615"/>
        <end position="727"/>
    </location>
</feature>
<name>A0A4R6MC54_9GAMM</name>
<dbReference type="PANTHER" id="PTHR43047">
    <property type="entry name" value="TWO-COMPONENT HISTIDINE PROTEIN KINASE"/>
    <property type="match status" value="1"/>
</dbReference>
<evidence type="ECO:0000256" key="9">
    <source>
        <dbReference type="SAM" id="Phobius"/>
    </source>
</evidence>
<feature type="domain" description="Histidine kinase" evidence="10">
    <location>
        <begin position="381"/>
        <end position="598"/>
    </location>
</feature>
<keyword evidence="6" id="KW-0902">Two-component regulatory system</keyword>
<evidence type="ECO:0000256" key="6">
    <source>
        <dbReference type="ARBA" id="ARBA00023012"/>
    </source>
</evidence>
<keyword evidence="9" id="KW-0472">Membrane</keyword>
<dbReference type="Pfam" id="PF00512">
    <property type="entry name" value="HisKA"/>
    <property type="match status" value="1"/>
</dbReference>
<dbReference type="CDD" id="cd16922">
    <property type="entry name" value="HATPase_EvgS-ArcB-TorS-like"/>
    <property type="match status" value="1"/>
</dbReference>
<evidence type="ECO:0000256" key="4">
    <source>
        <dbReference type="ARBA" id="ARBA00022679"/>
    </source>
</evidence>
<dbReference type="InterPro" id="IPR003661">
    <property type="entry name" value="HisK_dim/P_dom"/>
</dbReference>
<dbReference type="EMBL" id="SNXC01000011">
    <property type="protein sequence ID" value="TDO98280.1"/>
    <property type="molecule type" value="Genomic_DNA"/>
</dbReference>
<feature type="modified residue" description="4-aspartylphosphate" evidence="7">
    <location>
        <position position="782"/>
    </location>
</feature>
<dbReference type="InterPro" id="IPR004358">
    <property type="entry name" value="Sig_transdc_His_kin-like_C"/>
</dbReference>
<dbReference type="PRINTS" id="PR00344">
    <property type="entry name" value="BCTRLSENSOR"/>
</dbReference>
<feature type="domain" description="Response regulatory" evidence="11">
    <location>
        <begin position="733"/>
        <end position="849"/>
    </location>
</feature>
<evidence type="ECO:0000313" key="13">
    <source>
        <dbReference type="Proteomes" id="UP000294656"/>
    </source>
</evidence>
<dbReference type="SMART" id="SM00448">
    <property type="entry name" value="REC"/>
    <property type="match status" value="2"/>
</dbReference>
<dbReference type="InterPro" id="IPR036890">
    <property type="entry name" value="HATPase_C_sf"/>
</dbReference>
<dbReference type="OrthoDB" id="8573350at2"/>
<evidence type="ECO:0000256" key="5">
    <source>
        <dbReference type="ARBA" id="ARBA00022777"/>
    </source>
</evidence>
<evidence type="ECO:0000259" key="11">
    <source>
        <dbReference type="PROSITE" id="PS50110"/>
    </source>
</evidence>
<evidence type="ECO:0000256" key="2">
    <source>
        <dbReference type="ARBA" id="ARBA00012438"/>
    </source>
</evidence>
<keyword evidence="4" id="KW-0808">Transferase</keyword>
<dbReference type="InterPro" id="IPR005467">
    <property type="entry name" value="His_kinase_dom"/>
</dbReference>
<dbReference type="SMART" id="SM00387">
    <property type="entry name" value="HATPase_c"/>
    <property type="match status" value="1"/>
</dbReference>
<dbReference type="GO" id="GO:0009927">
    <property type="term" value="F:histidine phosphotransfer kinase activity"/>
    <property type="evidence" value="ECO:0007669"/>
    <property type="project" value="TreeGrafter"/>
</dbReference>
<dbReference type="FunFam" id="3.30.565.10:FF:000010">
    <property type="entry name" value="Sensor histidine kinase RcsC"/>
    <property type="match status" value="1"/>
</dbReference>
<dbReference type="InterPro" id="IPR011006">
    <property type="entry name" value="CheY-like_superfamily"/>
</dbReference>
<feature type="transmembrane region" description="Helical" evidence="9">
    <location>
        <begin position="12"/>
        <end position="37"/>
    </location>
</feature>
<dbReference type="InterPro" id="IPR036097">
    <property type="entry name" value="HisK_dim/P_sf"/>
</dbReference>
<proteinExistence type="predicted"/>
<evidence type="ECO:0000259" key="10">
    <source>
        <dbReference type="PROSITE" id="PS50109"/>
    </source>
</evidence>
<dbReference type="EC" id="2.7.13.3" evidence="2"/>
<dbReference type="PROSITE" id="PS50110">
    <property type="entry name" value="RESPONSE_REGULATORY"/>
    <property type="match status" value="2"/>
</dbReference>
<dbReference type="Gene3D" id="3.30.565.10">
    <property type="entry name" value="Histidine kinase-like ATPase, C-terminal domain"/>
    <property type="match status" value="1"/>
</dbReference>
<dbReference type="CDD" id="cd00082">
    <property type="entry name" value="HisKA"/>
    <property type="match status" value="1"/>
</dbReference>
<dbReference type="Gene3D" id="1.10.287.130">
    <property type="match status" value="1"/>
</dbReference>
<evidence type="ECO:0000256" key="3">
    <source>
        <dbReference type="ARBA" id="ARBA00022553"/>
    </source>
</evidence>
<accession>A0A4R6MC54</accession>
<dbReference type="PANTHER" id="PTHR43047:SF72">
    <property type="entry name" value="OSMOSENSING HISTIDINE PROTEIN KINASE SLN1"/>
    <property type="match status" value="1"/>
</dbReference>
<dbReference type="Pfam" id="PF00072">
    <property type="entry name" value="Response_reg"/>
    <property type="match status" value="2"/>
</dbReference>
<evidence type="ECO:0000256" key="1">
    <source>
        <dbReference type="ARBA" id="ARBA00000085"/>
    </source>
</evidence>
<organism evidence="12 13">
    <name type="scientific">Marinomonas balearica</name>
    <dbReference type="NCBI Taxonomy" id="491947"/>
    <lineage>
        <taxon>Bacteria</taxon>
        <taxon>Pseudomonadati</taxon>
        <taxon>Pseudomonadota</taxon>
        <taxon>Gammaproteobacteria</taxon>
        <taxon>Oceanospirillales</taxon>
        <taxon>Oceanospirillaceae</taxon>
        <taxon>Marinomonas</taxon>
    </lineage>
</organism>
<dbReference type="GO" id="GO:0000155">
    <property type="term" value="F:phosphorelay sensor kinase activity"/>
    <property type="evidence" value="ECO:0007669"/>
    <property type="project" value="InterPro"/>
</dbReference>
<dbReference type="InterPro" id="IPR001789">
    <property type="entry name" value="Sig_transdc_resp-reg_receiver"/>
</dbReference>
<feature type="coiled-coil region" evidence="8">
    <location>
        <begin position="347"/>
        <end position="381"/>
    </location>
</feature>
<dbReference type="Proteomes" id="UP000294656">
    <property type="component" value="Unassembled WGS sequence"/>
</dbReference>
<dbReference type="SUPFAM" id="SSF52172">
    <property type="entry name" value="CheY-like"/>
    <property type="match status" value="2"/>
</dbReference>
<dbReference type="AlphaFoldDB" id="A0A4R6MC54"/>
<sequence length="854" mass="94933">MSQDIQLARVKAPVLIPLLSALFILWLAFVLIAWLWLENVRQNELESLAGRFDEQIYRSQLTLSRSIRERLNWVDDFSQELNVDDPKTLQDILYDSAEALGVERLIWIGQSNNVKLDYSKGIVPNKGLIDLGNRDFSTPSSTLKLLGDGELVVRTVVPFGEKQETFVLVDVSFSDAILEVARNQGLYTNVYAEKASLDSEQLNKYRAAIVNASSSDDALISIATSDAVIDHSIFSKVFERYLLSDSPNIFYQPGFEQDERLFDIALIPLIDNKGSVISHVLVSRSAEETSDEIYLAQAIITVISLIVAGSLFVFFFWLLGRIEQRIHAGEKRIIEERDRSESLRLQSESLRVEAEEHRVSAEQARDEAEKASAVKSEFLAKMSHELRTPLNAIIGLSEMMHEDALEFGDEDYVEPLERVVRSSKHLLNLINEILDISKIEAGKMELSESELDFDAVLSEVYQTVDSLAKNKGLSLEYEAGSVGLLIGDALRIKQIFFNLLSNAVKFTESGSVTLRVVEQTDELQVDVIDTGLGMSDEQIDTLFQDFVQVDSSVNRKFEGTGLGLAISRRFARMMKGDITVKSEIGKGSTFSVRLPIKQGGQAPSIMGSTAKGKFNVLVIDDDLETVSYISSVLEPRCHIETARNGVEALEKARELKPKLITLDIEMPVLNGWDTLAALKADPELSDIPVIIISVTDEKEKAAALGVDSYLVKPLSQESLESAFGSLDCLESTRVLIVDDSEDIRISAKRLLEKSGALVAEAGNGLEAQVAINDQIPDLILLDLMMPEMDGFAFLEWLKVQPELAQINVFVMTAMTLTDQQKRMLEKRANAVVTKGSDDMGVLFKEIDTLLCESK</sequence>
<keyword evidence="9" id="KW-0812">Transmembrane</keyword>
<dbReference type="RefSeq" id="WP_133503704.1">
    <property type="nucleotide sequence ID" value="NZ_SNXC01000011.1"/>
</dbReference>
<keyword evidence="3 7" id="KW-0597">Phosphoprotein</keyword>
<protein>
    <recommendedName>
        <fullName evidence="2">histidine kinase</fullName>
        <ecNumber evidence="2">2.7.13.3</ecNumber>
    </recommendedName>
</protein>
<dbReference type="InterPro" id="IPR003594">
    <property type="entry name" value="HATPase_dom"/>
</dbReference>
<evidence type="ECO:0000313" key="12">
    <source>
        <dbReference type="EMBL" id="TDO98280.1"/>
    </source>
</evidence>
<dbReference type="PROSITE" id="PS50109">
    <property type="entry name" value="HIS_KIN"/>
    <property type="match status" value="1"/>
</dbReference>
<gene>
    <name evidence="12" type="ORF">DFP79_1921</name>
</gene>
<comment type="caution">
    <text evidence="12">The sequence shown here is derived from an EMBL/GenBank/DDBJ whole genome shotgun (WGS) entry which is preliminary data.</text>
</comment>
<keyword evidence="5 12" id="KW-0418">Kinase</keyword>
<comment type="catalytic activity">
    <reaction evidence="1">
        <text>ATP + protein L-histidine = ADP + protein N-phospho-L-histidine.</text>
        <dbReference type="EC" id="2.7.13.3"/>
    </reaction>
</comment>
<evidence type="ECO:0000256" key="8">
    <source>
        <dbReference type="SAM" id="Coils"/>
    </source>
</evidence>
<evidence type="ECO:0000256" key="7">
    <source>
        <dbReference type="PROSITE-ProRule" id="PRU00169"/>
    </source>
</evidence>
<keyword evidence="9" id="KW-1133">Transmembrane helix</keyword>
<dbReference type="SUPFAM" id="SSF55874">
    <property type="entry name" value="ATPase domain of HSP90 chaperone/DNA topoisomerase II/histidine kinase"/>
    <property type="match status" value="1"/>
</dbReference>
<dbReference type="SMART" id="SM00388">
    <property type="entry name" value="HisKA"/>
    <property type="match status" value="1"/>
</dbReference>
<dbReference type="Pfam" id="PF02518">
    <property type="entry name" value="HATPase_c"/>
    <property type="match status" value="1"/>
</dbReference>
<feature type="transmembrane region" description="Helical" evidence="9">
    <location>
        <begin position="294"/>
        <end position="319"/>
    </location>
</feature>
<dbReference type="GO" id="GO:0005886">
    <property type="term" value="C:plasma membrane"/>
    <property type="evidence" value="ECO:0007669"/>
    <property type="project" value="TreeGrafter"/>
</dbReference>
<dbReference type="SUPFAM" id="SSF47384">
    <property type="entry name" value="Homodimeric domain of signal transducing histidine kinase"/>
    <property type="match status" value="1"/>
</dbReference>
<reference evidence="12 13" key="1">
    <citation type="submission" date="2019-03" db="EMBL/GenBank/DDBJ databases">
        <title>Genomic Encyclopedia of Type Strains, Phase III (KMG-III): the genomes of soil and plant-associated and newly described type strains.</title>
        <authorList>
            <person name="Whitman W."/>
        </authorList>
    </citation>
    <scope>NUCLEOTIDE SEQUENCE [LARGE SCALE GENOMIC DNA]</scope>
    <source>
        <strain evidence="12 13">CECT 7378</strain>
    </source>
</reference>
<keyword evidence="13" id="KW-1185">Reference proteome</keyword>
<dbReference type="Gene3D" id="3.40.50.2300">
    <property type="match status" value="2"/>
</dbReference>
<keyword evidence="8" id="KW-0175">Coiled coil</keyword>
<feature type="modified residue" description="4-aspartylphosphate" evidence="7">
    <location>
        <position position="663"/>
    </location>
</feature>